<evidence type="ECO:0000259" key="1">
    <source>
        <dbReference type="Pfam" id="PF13456"/>
    </source>
</evidence>
<dbReference type="CDD" id="cd06222">
    <property type="entry name" value="RNase_H_like"/>
    <property type="match status" value="1"/>
</dbReference>
<dbReference type="Pfam" id="PF13456">
    <property type="entry name" value="RVT_3"/>
    <property type="match status" value="1"/>
</dbReference>
<dbReference type="InterPro" id="IPR052929">
    <property type="entry name" value="RNase_H-like_EbsB-rel"/>
</dbReference>
<accession>A0ABM4A991</accession>
<organism evidence="2 3">
    <name type="scientific">Ziziphus jujuba</name>
    <name type="common">Chinese jujube</name>
    <name type="synonym">Ziziphus sativa</name>
    <dbReference type="NCBI Taxonomy" id="326968"/>
    <lineage>
        <taxon>Eukaryota</taxon>
        <taxon>Viridiplantae</taxon>
        <taxon>Streptophyta</taxon>
        <taxon>Embryophyta</taxon>
        <taxon>Tracheophyta</taxon>
        <taxon>Spermatophyta</taxon>
        <taxon>Magnoliopsida</taxon>
        <taxon>eudicotyledons</taxon>
        <taxon>Gunneridae</taxon>
        <taxon>Pentapetalae</taxon>
        <taxon>rosids</taxon>
        <taxon>fabids</taxon>
        <taxon>Rosales</taxon>
        <taxon>Rhamnaceae</taxon>
        <taxon>Paliureae</taxon>
        <taxon>Ziziphus</taxon>
    </lineage>
</organism>
<feature type="domain" description="RNase H type-1" evidence="1">
    <location>
        <begin position="141"/>
        <end position="260"/>
    </location>
</feature>
<dbReference type="Proteomes" id="UP001652623">
    <property type="component" value="Chromosome 5"/>
</dbReference>
<dbReference type="InterPro" id="IPR012337">
    <property type="entry name" value="RNaseH-like_sf"/>
</dbReference>
<dbReference type="GeneID" id="132803786"/>
<dbReference type="PANTHER" id="PTHR47074">
    <property type="entry name" value="BNAC02G40300D PROTEIN"/>
    <property type="match status" value="1"/>
</dbReference>
<evidence type="ECO:0000313" key="3">
    <source>
        <dbReference type="RefSeq" id="XP_060673296.1"/>
    </source>
</evidence>
<name>A0ABM4A991_ZIZJJ</name>
<dbReference type="SUPFAM" id="SSF53098">
    <property type="entry name" value="Ribonuclease H-like"/>
    <property type="match status" value="1"/>
</dbReference>
<dbReference type="InterPro" id="IPR002156">
    <property type="entry name" value="RNaseH_domain"/>
</dbReference>
<dbReference type="PANTHER" id="PTHR47074:SF11">
    <property type="entry name" value="REVERSE TRANSCRIPTASE-LIKE PROTEIN"/>
    <property type="match status" value="1"/>
</dbReference>
<protein>
    <submittedName>
        <fullName evidence="3">Uncharacterized protein LOC132803786</fullName>
    </submittedName>
</protein>
<gene>
    <name evidence="3" type="primary">LOC132803786</name>
</gene>
<dbReference type="RefSeq" id="XP_060673296.1">
    <property type="nucleotide sequence ID" value="XM_060817313.1"/>
</dbReference>
<dbReference type="InterPro" id="IPR044730">
    <property type="entry name" value="RNase_H-like_dom_plant"/>
</dbReference>
<dbReference type="Gene3D" id="3.30.420.10">
    <property type="entry name" value="Ribonuclease H-like superfamily/Ribonuclease H"/>
    <property type="match status" value="1"/>
</dbReference>
<dbReference type="InterPro" id="IPR036397">
    <property type="entry name" value="RNaseH_sf"/>
</dbReference>
<keyword evidence="2" id="KW-1185">Reference proteome</keyword>
<evidence type="ECO:0000313" key="2">
    <source>
        <dbReference type="Proteomes" id="UP001652623"/>
    </source>
</evidence>
<reference evidence="3" key="1">
    <citation type="submission" date="2025-08" db="UniProtKB">
        <authorList>
            <consortium name="RefSeq"/>
        </authorList>
    </citation>
    <scope>IDENTIFICATION</scope>
    <source>
        <tissue evidence="3">Seedling</tissue>
    </source>
</reference>
<sequence length="293" mass="33038">MYQFKFVEENITVHLFFKCTVARALWLASPWGIKWENVQLPSLEAYLDRIADPVGSLPISHNDGDSFVLYAVIILESIWKIRNKLVCEGKRSPLEDEVRVINRRFDEFWMSRTTPANQLAPTGNQATTWSPPPYGTIKINSDASIGKDFASLGIVVRNHVGQVLKVEVWKERIDVAEAAEAAAICKALSMAVNEGFQDVMCESDAQSIVQALNNTRSHSFHWSADVFIKEILQLCPVFNSVTFAWTPRNNNRMAHLAVRWGLLNSFCGQICPFLISREFVEVMLQEGGQQTSS</sequence>
<proteinExistence type="predicted"/>